<reference evidence="22 23" key="1">
    <citation type="journal article" date="2018" name="Syst. Appl. Microbiol.">
        <title>Corynebacterium heidelbergense sp. nov., isolated from the preen glands of Egyptian geese (Alopochen aegyptiacus).</title>
        <authorList>
            <person name="Braun M.S."/>
            <person name="Wang E."/>
            <person name="Zimmermann S."/>
            <person name="Wink M."/>
        </authorList>
    </citation>
    <scope>NUCLEOTIDE SEQUENCE [LARGE SCALE GENOMIC DNA]</scope>
    <source>
        <strain evidence="22 23">647</strain>
    </source>
</reference>
<accession>A0A364V3X0</accession>
<dbReference type="NCBIfam" id="NF004976">
    <property type="entry name" value="PRK06349.1"/>
    <property type="match status" value="1"/>
</dbReference>
<organism evidence="22 23">
    <name type="scientific">Corynebacterium heidelbergense</name>
    <dbReference type="NCBI Taxonomy" id="2055947"/>
    <lineage>
        <taxon>Bacteria</taxon>
        <taxon>Bacillati</taxon>
        <taxon>Actinomycetota</taxon>
        <taxon>Actinomycetes</taxon>
        <taxon>Mycobacteriales</taxon>
        <taxon>Corynebacteriaceae</taxon>
        <taxon>Corynebacterium</taxon>
    </lineage>
</organism>
<comment type="similarity">
    <text evidence="4 19">Belongs to the homoserine dehydrogenase family.</text>
</comment>
<dbReference type="InterPro" id="IPR016204">
    <property type="entry name" value="HDH"/>
</dbReference>
<keyword evidence="23" id="KW-1185">Reference proteome</keyword>
<dbReference type="CDD" id="cd04881">
    <property type="entry name" value="ACT_HSDH-Hom"/>
    <property type="match status" value="1"/>
</dbReference>
<dbReference type="GO" id="GO:0050661">
    <property type="term" value="F:NADP binding"/>
    <property type="evidence" value="ECO:0007669"/>
    <property type="project" value="InterPro"/>
</dbReference>
<dbReference type="AlphaFoldDB" id="A0A364V3X0"/>
<evidence type="ECO:0000256" key="4">
    <source>
        <dbReference type="ARBA" id="ARBA00006753"/>
    </source>
</evidence>
<dbReference type="InterPro" id="IPR002912">
    <property type="entry name" value="ACT_dom"/>
</dbReference>
<dbReference type="UniPathway" id="UPA00051">
    <property type="reaction ID" value="UER00465"/>
</dbReference>
<dbReference type="FunFam" id="3.30.360.10:FF:000005">
    <property type="entry name" value="Homoserine dehydrogenase"/>
    <property type="match status" value="1"/>
</dbReference>
<keyword evidence="10 18" id="KW-0560">Oxidoreductase</keyword>
<evidence type="ECO:0000256" key="19">
    <source>
        <dbReference type="RuleBase" id="RU004171"/>
    </source>
</evidence>
<keyword evidence="12 18" id="KW-0486">Methionine biosynthesis</keyword>
<comment type="pathway">
    <text evidence="2 18">Amino-acid biosynthesis; L-threonine biosynthesis; L-threonine from L-aspartate: step 3/5.</text>
</comment>
<dbReference type="SUPFAM" id="SSF55347">
    <property type="entry name" value="Glyceraldehyde-3-phosphate dehydrogenase-like, C-terminal domain"/>
    <property type="match status" value="1"/>
</dbReference>
<keyword evidence="9 17" id="KW-0521">NADP</keyword>
<evidence type="ECO:0000256" key="18">
    <source>
        <dbReference type="RuleBase" id="RU000579"/>
    </source>
</evidence>
<dbReference type="InterPro" id="IPR036291">
    <property type="entry name" value="NAD(P)-bd_dom_sf"/>
</dbReference>
<dbReference type="Gene3D" id="3.30.360.10">
    <property type="entry name" value="Dihydrodipicolinate Reductase, domain 2"/>
    <property type="match status" value="1"/>
</dbReference>
<comment type="function">
    <text evidence="13">Catalyzes the conversion of L-aspartate-beta-semialdehyde (L-Asa) to L-homoserine (L-Hse), the third step in the biosynthesis of threonine and methionine from aspartate.</text>
</comment>
<dbReference type="EC" id="1.1.1.3" evidence="5 18"/>
<protein>
    <recommendedName>
        <fullName evidence="6 18">Homoserine dehydrogenase</fullName>
        <ecNumber evidence="5 18">1.1.1.3</ecNumber>
    </recommendedName>
</protein>
<dbReference type="RefSeq" id="WP_113631371.1">
    <property type="nucleotide sequence ID" value="NZ_QHCV01000113.1"/>
</dbReference>
<dbReference type="PROSITE" id="PS01042">
    <property type="entry name" value="HOMOSER_DHGENASE"/>
    <property type="match status" value="1"/>
</dbReference>
<evidence type="ECO:0000259" key="21">
    <source>
        <dbReference type="PROSITE" id="PS51671"/>
    </source>
</evidence>
<dbReference type="InterPro" id="IPR005106">
    <property type="entry name" value="Asp/hSer_DH_NAD-bd"/>
</dbReference>
<dbReference type="PROSITE" id="PS51671">
    <property type="entry name" value="ACT"/>
    <property type="match status" value="1"/>
</dbReference>
<evidence type="ECO:0000256" key="17">
    <source>
        <dbReference type="PIRSR" id="PIRSR000098-2"/>
    </source>
</evidence>
<evidence type="ECO:0000313" key="23">
    <source>
        <dbReference type="Proteomes" id="UP000251577"/>
    </source>
</evidence>
<dbReference type="SUPFAM" id="SSF55021">
    <property type="entry name" value="ACT-like"/>
    <property type="match status" value="1"/>
</dbReference>
<dbReference type="InterPro" id="IPR045865">
    <property type="entry name" value="ACT-like_dom_sf"/>
</dbReference>
<evidence type="ECO:0000256" key="1">
    <source>
        <dbReference type="ARBA" id="ARBA00001920"/>
    </source>
</evidence>
<dbReference type="Proteomes" id="UP000251577">
    <property type="component" value="Unassembled WGS sequence"/>
</dbReference>
<dbReference type="GO" id="GO:0009086">
    <property type="term" value="P:methionine biosynthetic process"/>
    <property type="evidence" value="ECO:0007669"/>
    <property type="project" value="UniProtKB-KW"/>
</dbReference>
<evidence type="ECO:0000256" key="20">
    <source>
        <dbReference type="SAM" id="MobiDB-lite"/>
    </source>
</evidence>
<comment type="cofactor">
    <cofactor evidence="1">
        <name>a metal cation</name>
        <dbReference type="ChEBI" id="CHEBI:25213"/>
    </cofactor>
</comment>
<dbReference type="Gene3D" id="3.40.50.720">
    <property type="entry name" value="NAD(P)-binding Rossmann-like Domain"/>
    <property type="match status" value="1"/>
</dbReference>
<evidence type="ECO:0000256" key="12">
    <source>
        <dbReference type="ARBA" id="ARBA00023167"/>
    </source>
</evidence>
<feature type="binding site" evidence="17">
    <location>
        <begin position="40"/>
        <end position="47"/>
    </location>
    <ligand>
        <name>NADP(+)</name>
        <dbReference type="ChEBI" id="CHEBI:58349"/>
    </ligand>
</feature>
<sequence>MTNAAQSTAPQPAESSSGASAPSGFKPGKGAGATVGVALLGMGTVGSEVLRLINERSEEFASRIGGRLEVRGVAVGDLSKPRPGVDRELLTDDALSLVKREDIDLVIEVIGGIDFPRQIVTTALRGGKSVVTANKALIAAHADELSEAADESGVDLFFEAAVAAAIPVVGPLRRSLAGDKVNAVMGIVNGTTNFILDAMYHRGASYAEMLAEATELGYAEADPTADVDGYDAASKAAILASLAFHTRVSGDDVHTEGIRDISVDDIDAAKAAGSTIKLLAICERLVDESTGTESVSARVYPALIPTTHPLASVSESYNAVFVEAESAGRLMFYGNGAGGGPTASAVLGDVVAVARNIVHGGRGPGESTYASLPIADFGDIQTRYHVDMEVVDRVGVLAEVANAFSAHNVSLKTVRQQGIEDGARLVVITHRAKESELKATVESLKTLDEVRSVRSVIRMEG</sequence>
<feature type="compositionally biased region" description="Low complexity" evidence="20">
    <location>
        <begin position="9"/>
        <end position="26"/>
    </location>
</feature>
<evidence type="ECO:0000313" key="22">
    <source>
        <dbReference type="EMBL" id="RAV31327.1"/>
    </source>
</evidence>
<evidence type="ECO:0000256" key="13">
    <source>
        <dbReference type="ARBA" id="ARBA00044930"/>
    </source>
</evidence>
<dbReference type="PANTHER" id="PTHR43331:SF1">
    <property type="entry name" value="HOMOSERINE DEHYDROGENASE"/>
    <property type="match status" value="1"/>
</dbReference>
<evidence type="ECO:0000256" key="2">
    <source>
        <dbReference type="ARBA" id="ARBA00005056"/>
    </source>
</evidence>
<evidence type="ECO:0000256" key="8">
    <source>
        <dbReference type="ARBA" id="ARBA00022697"/>
    </source>
</evidence>
<dbReference type="InterPro" id="IPR001342">
    <property type="entry name" value="HDH_cat"/>
</dbReference>
<proteinExistence type="inferred from homology"/>
<feature type="binding site" evidence="17">
    <location>
        <position position="220"/>
    </location>
    <ligand>
        <name>L-homoserine</name>
        <dbReference type="ChEBI" id="CHEBI:57476"/>
    </ligand>
</feature>
<comment type="caution">
    <text evidence="22">The sequence shown here is derived from an EMBL/GenBank/DDBJ whole genome shotgun (WGS) entry which is preliminary data.</text>
</comment>
<dbReference type="EMBL" id="QHCV01000113">
    <property type="protein sequence ID" value="RAV31327.1"/>
    <property type="molecule type" value="Genomic_DNA"/>
</dbReference>
<dbReference type="Pfam" id="PF03447">
    <property type="entry name" value="NAD_binding_3"/>
    <property type="match status" value="1"/>
</dbReference>
<evidence type="ECO:0000256" key="5">
    <source>
        <dbReference type="ARBA" id="ARBA00013213"/>
    </source>
</evidence>
<evidence type="ECO:0000256" key="10">
    <source>
        <dbReference type="ARBA" id="ARBA00023002"/>
    </source>
</evidence>
<evidence type="ECO:0000256" key="11">
    <source>
        <dbReference type="ARBA" id="ARBA00023053"/>
    </source>
</evidence>
<dbReference type="Gene3D" id="3.30.70.260">
    <property type="match status" value="1"/>
</dbReference>
<dbReference type="Pfam" id="PF01842">
    <property type="entry name" value="ACT"/>
    <property type="match status" value="1"/>
</dbReference>
<dbReference type="PIRSF" id="PIRSF000098">
    <property type="entry name" value="Homoser_dehydrog"/>
    <property type="match status" value="1"/>
</dbReference>
<evidence type="ECO:0000256" key="16">
    <source>
        <dbReference type="PIRSR" id="PIRSR000098-1"/>
    </source>
</evidence>
<evidence type="ECO:0000256" key="7">
    <source>
        <dbReference type="ARBA" id="ARBA00022605"/>
    </source>
</evidence>
<evidence type="ECO:0000256" key="15">
    <source>
        <dbReference type="ARBA" id="ARBA00049031"/>
    </source>
</evidence>
<comment type="pathway">
    <text evidence="3 18">Amino-acid biosynthesis; L-methionine biosynthesis via de novo pathway; L-homoserine from L-aspartate: step 3/3.</text>
</comment>
<keyword evidence="8 18" id="KW-0791">Threonine biosynthesis</keyword>
<feature type="domain" description="ACT" evidence="21">
    <location>
        <begin position="385"/>
        <end position="458"/>
    </location>
</feature>
<gene>
    <name evidence="22" type="ORF">DLJ54_08930</name>
</gene>
<dbReference type="UniPathway" id="UPA00050">
    <property type="reaction ID" value="UER00063"/>
</dbReference>
<evidence type="ECO:0000256" key="6">
    <source>
        <dbReference type="ARBA" id="ARBA00013376"/>
    </source>
</evidence>
<evidence type="ECO:0000256" key="3">
    <source>
        <dbReference type="ARBA" id="ARBA00005062"/>
    </source>
</evidence>
<evidence type="ECO:0000256" key="9">
    <source>
        <dbReference type="ARBA" id="ARBA00022857"/>
    </source>
</evidence>
<feature type="active site" description="Proton donor" evidence="16">
    <location>
        <position position="235"/>
    </location>
</feature>
<comment type="catalytic activity">
    <reaction evidence="15">
        <text>L-homoserine + NAD(+) = L-aspartate 4-semialdehyde + NADH + H(+)</text>
        <dbReference type="Rhea" id="RHEA:15757"/>
        <dbReference type="ChEBI" id="CHEBI:15378"/>
        <dbReference type="ChEBI" id="CHEBI:57476"/>
        <dbReference type="ChEBI" id="CHEBI:57540"/>
        <dbReference type="ChEBI" id="CHEBI:57945"/>
        <dbReference type="ChEBI" id="CHEBI:537519"/>
        <dbReference type="EC" id="1.1.1.3"/>
    </reaction>
    <physiologicalReaction direction="right-to-left" evidence="15">
        <dbReference type="Rhea" id="RHEA:15759"/>
    </physiologicalReaction>
</comment>
<dbReference type="PANTHER" id="PTHR43331">
    <property type="entry name" value="HOMOSERINE DEHYDROGENASE"/>
    <property type="match status" value="1"/>
</dbReference>
<comment type="catalytic activity">
    <reaction evidence="14">
        <text>L-homoserine + NADP(+) = L-aspartate 4-semialdehyde + NADPH + H(+)</text>
        <dbReference type="Rhea" id="RHEA:15761"/>
        <dbReference type="ChEBI" id="CHEBI:15378"/>
        <dbReference type="ChEBI" id="CHEBI:57476"/>
        <dbReference type="ChEBI" id="CHEBI:57783"/>
        <dbReference type="ChEBI" id="CHEBI:58349"/>
        <dbReference type="ChEBI" id="CHEBI:537519"/>
        <dbReference type="EC" id="1.1.1.3"/>
    </reaction>
    <physiologicalReaction direction="right-to-left" evidence="14">
        <dbReference type="Rhea" id="RHEA:15763"/>
    </physiologicalReaction>
</comment>
<dbReference type="GO" id="GO:0004412">
    <property type="term" value="F:homoserine dehydrogenase activity"/>
    <property type="evidence" value="ECO:0007669"/>
    <property type="project" value="UniProtKB-EC"/>
</dbReference>
<feature type="binding site" evidence="17">
    <location>
        <position position="135"/>
    </location>
    <ligand>
        <name>NADPH</name>
        <dbReference type="ChEBI" id="CHEBI:57783"/>
    </ligand>
</feature>
<dbReference type="GO" id="GO:0009088">
    <property type="term" value="P:threonine biosynthetic process"/>
    <property type="evidence" value="ECO:0007669"/>
    <property type="project" value="UniProtKB-UniPathway"/>
</dbReference>
<keyword evidence="11" id="KW-0915">Sodium</keyword>
<name>A0A364V3X0_9CORY</name>
<dbReference type="Pfam" id="PF00742">
    <property type="entry name" value="Homoserine_dh"/>
    <property type="match status" value="1"/>
</dbReference>
<evidence type="ECO:0000256" key="14">
    <source>
        <dbReference type="ARBA" id="ARBA00048841"/>
    </source>
</evidence>
<dbReference type="SUPFAM" id="SSF51735">
    <property type="entry name" value="NAD(P)-binding Rossmann-fold domains"/>
    <property type="match status" value="1"/>
</dbReference>
<dbReference type="InterPro" id="IPR019811">
    <property type="entry name" value="HDH_CS"/>
</dbReference>
<feature type="region of interest" description="Disordered" evidence="20">
    <location>
        <begin position="1"/>
        <end position="27"/>
    </location>
</feature>
<keyword evidence="7 18" id="KW-0028">Amino-acid biosynthesis</keyword>